<evidence type="ECO:0000256" key="1">
    <source>
        <dbReference type="ARBA" id="ARBA00004141"/>
    </source>
</evidence>
<keyword evidence="2 5" id="KW-0812">Transmembrane</keyword>
<evidence type="ECO:0000313" key="7">
    <source>
        <dbReference type="Proteomes" id="UP000270296"/>
    </source>
</evidence>
<keyword evidence="4 5" id="KW-0472">Membrane</keyword>
<evidence type="ECO:0000256" key="4">
    <source>
        <dbReference type="ARBA" id="ARBA00023136"/>
    </source>
</evidence>
<organism evidence="8">
    <name type="scientific">Soboliphyme baturini</name>
    <dbReference type="NCBI Taxonomy" id="241478"/>
    <lineage>
        <taxon>Eukaryota</taxon>
        <taxon>Metazoa</taxon>
        <taxon>Ecdysozoa</taxon>
        <taxon>Nematoda</taxon>
        <taxon>Enoplea</taxon>
        <taxon>Dorylaimia</taxon>
        <taxon>Dioctophymatida</taxon>
        <taxon>Dioctophymatoidea</taxon>
        <taxon>Soboliphymatidae</taxon>
        <taxon>Soboliphyme</taxon>
    </lineage>
</organism>
<feature type="transmembrane region" description="Helical" evidence="5">
    <location>
        <begin position="12"/>
        <end position="38"/>
    </location>
</feature>
<dbReference type="Pfam" id="PF00335">
    <property type="entry name" value="Tetraspanin"/>
    <property type="match status" value="1"/>
</dbReference>
<evidence type="ECO:0000256" key="2">
    <source>
        <dbReference type="ARBA" id="ARBA00022692"/>
    </source>
</evidence>
<keyword evidence="7" id="KW-1185">Reference proteome</keyword>
<dbReference type="PANTHER" id="PTHR19282">
    <property type="entry name" value="TETRASPANIN"/>
    <property type="match status" value="1"/>
</dbReference>
<gene>
    <name evidence="6" type="ORF">SBAD_LOCUS509</name>
</gene>
<proteinExistence type="predicted"/>
<reference evidence="6 7" key="2">
    <citation type="submission" date="2018-11" db="EMBL/GenBank/DDBJ databases">
        <authorList>
            <consortium name="Pathogen Informatics"/>
        </authorList>
    </citation>
    <scope>NUCLEOTIDE SEQUENCE [LARGE SCALE GENOMIC DNA]</scope>
</reference>
<dbReference type="PANTHER" id="PTHR19282:SF551">
    <property type="entry name" value="RE08073P-RELATED"/>
    <property type="match status" value="1"/>
</dbReference>
<evidence type="ECO:0000256" key="5">
    <source>
        <dbReference type="SAM" id="Phobius"/>
    </source>
</evidence>
<dbReference type="GO" id="GO:0005886">
    <property type="term" value="C:plasma membrane"/>
    <property type="evidence" value="ECO:0007669"/>
    <property type="project" value="TreeGrafter"/>
</dbReference>
<dbReference type="OrthoDB" id="5870230at2759"/>
<protein>
    <submittedName>
        <fullName evidence="8">Tetraspanin</fullName>
    </submittedName>
</protein>
<dbReference type="PRINTS" id="PR00259">
    <property type="entry name" value="TMFOUR"/>
</dbReference>
<comment type="subcellular location">
    <subcellularLocation>
        <location evidence="1">Membrane</location>
        <topology evidence="1">Multi-pass membrane protein</topology>
    </subcellularLocation>
</comment>
<name>A0A183IA65_9BILA</name>
<dbReference type="Proteomes" id="UP000270296">
    <property type="component" value="Unassembled WGS sequence"/>
</dbReference>
<evidence type="ECO:0000256" key="3">
    <source>
        <dbReference type="ARBA" id="ARBA00022989"/>
    </source>
</evidence>
<sequence length="92" mass="10615">MIKLDSHLHEFYVAVYILVGVGALMSLLGFMGFCGAWRNSKCLLISFFALLVLVFVAELTCGILAYSHQEQVKQYIERSMYDTVLHHYHREK</sequence>
<feature type="transmembrane region" description="Helical" evidence="5">
    <location>
        <begin position="44"/>
        <end position="66"/>
    </location>
</feature>
<dbReference type="WBParaSite" id="SBAD_0000053101-mRNA-1">
    <property type="protein sequence ID" value="SBAD_0000053101-mRNA-1"/>
    <property type="gene ID" value="SBAD_0000053101"/>
</dbReference>
<dbReference type="EMBL" id="UZAM01001469">
    <property type="protein sequence ID" value="VDO84409.1"/>
    <property type="molecule type" value="Genomic_DNA"/>
</dbReference>
<dbReference type="AlphaFoldDB" id="A0A183IA65"/>
<accession>A0A183IA65</accession>
<evidence type="ECO:0000313" key="6">
    <source>
        <dbReference type="EMBL" id="VDO84409.1"/>
    </source>
</evidence>
<dbReference type="InterPro" id="IPR018499">
    <property type="entry name" value="Tetraspanin/Peripherin"/>
</dbReference>
<reference evidence="8" key="1">
    <citation type="submission" date="2016-06" db="UniProtKB">
        <authorList>
            <consortium name="WormBaseParasite"/>
        </authorList>
    </citation>
    <scope>IDENTIFICATION</scope>
</reference>
<keyword evidence="3 5" id="KW-1133">Transmembrane helix</keyword>
<evidence type="ECO:0000313" key="8">
    <source>
        <dbReference type="WBParaSite" id="SBAD_0000053101-mRNA-1"/>
    </source>
</evidence>